<evidence type="ECO:0000256" key="1">
    <source>
        <dbReference type="SAM" id="MobiDB-lite"/>
    </source>
</evidence>
<protein>
    <submittedName>
        <fullName evidence="2">Putative secreted protein</fullName>
    </submittedName>
</protein>
<evidence type="ECO:0000313" key="2">
    <source>
        <dbReference type="EMBL" id="MXU90699.1"/>
    </source>
</evidence>
<sequence>MSWPRRSPRRGSGPMLCPVQVVVASPTTEAPRAGRCPSLSAKVVLGRAPPGVSLPPITRAVGGEDVTEMLPEERGKRGGAPLATGTMGTARFPHYPPLKSRVRVRGGRTVAHTHTQH</sequence>
<name>A0A6B0ULM1_IXORI</name>
<proteinExistence type="predicted"/>
<reference evidence="2" key="1">
    <citation type="submission" date="2019-12" db="EMBL/GenBank/DDBJ databases">
        <title>An insight into the sialome of adult female Ixodes ricinus ticks feeding for 6 days.</title>
        <authorList>
            <person name="Perner J."/>
            <person name="Ribeiro J.M.C."/>
        </authorList>
    </citation>
    <scope>NUCLEOTIDE SEQUENCE</scope>
    <source>
        <strain evidence="2">Semi-engorged</strain>
        <tissue evidence="2">Salivary glands</tissue>
    </source>
</reference>
<dbReference type="EMBL" id="GIFC01008616">
    <property type="protein sequence ID" value="MXU90699.1"/>
    <property type="molecule type" value="Transcribed_RNA"/>
</dbReference>
<organism evidence="2">
    <name type="scientific">Ixodes ricinus</name>
    <name type="common">Common tick</name>
    <name type="synonym">Acarus ricinus</name>
    <dbReference type="NCBI Taxonomy" id="34613"/>
    <lineage>
        <taxon>Eukaryota</taxon>
        <taxon>Metazoa</taxon>
        <taxon>Ecdysozoa</taxon>
        <taxon>Arthropoda</taxon>
        <taxon>Chelicerata</taxon>
        <taxon>Arachnida</taxon>
        <taxon>Acari</taxon>
        <taxon>Parasitiformes</taxon>
        <taxon>Ixodida</taxon>
        <taxon>Ixodoidea</taxon>
        <taxon>Ixodidae</taxon>
        <taxon>Ixodinae</taxon>
        <taxon>Ixodes</taxon>
    </lineage>
</organism>
<feature type="region of interest" description="Disordered" evidence="1">
    <location>
        <begin position="68"/>
        <end position="97"/>
    </location>
</feature>
<accession>A0A6B0ULM1</accession>
<dbReference type="AlphaFoldDB" id="A0A6B0ULM1"/>